<feature type="compositionally biased region" description="Basic and acidic residues" evidence="11">
    <location>
        <begin position="1217"/>
        <end position="1235"/>
    </location>
</feature>
<dbReference type="InterPro" id="IPR014001">
    <property type="entry name" value="Helicase_ATP-bd"/>
</dbReference>
<evidence type="ECO:0000313" key="16">
    <source>
        <dbReference type="Proteomes" id="UP001470230"/>
    </source>
</evidence>
<evidence type="ECO:0000256" key="5">
    <source>
        <dbReference type="ARBA" id="ARBA00022771"/>
    </source>
</evidence>
<keyword evidence="5" id="KW-0863">Zinc-finger</keyword>
<evidence type="ECO:0000256" key="2">
    <source>
        <dbReference type="ARBA" id="ARBA00022723"/>
    </source>
</evidence>
<evidence type="ECO:0000256" key="7">
    <source>
        <dbReference type="ARBA" id="ARBA00022801"/>
    </source>
</evidence>
<evidence type="ECO:0000256" key="8">
    <source>
        <dbReference type="ARBA" id="ARBA00022806"/>
    </source>
</evidence>
<dbReference type="PROSITE" id="PS51192">
    <property type="entry name" value="HELICASE_ATP_BIND_1"/>
    <property type="match status" value="1"/>
</dbReference>
<keyword evidence="8" id="KW-0347">Helicase</keyword>
<dbReference type="Gene3D" id="3.40.50.300">
    <property type="entry name" value="P-loop containing nucleotide triphosphate hydrolases"/>
    <property type="match status" value="2"/>
</dbReference>
<dbReference type="InterPro" id="IPR001650">
    <property type="entry name" value="Helicase_C-like"/>
</dbReference>
<dbReference type="InterPro" id="IPR027417">
    <property type="entry name" value="P-loop_NTPase"/>
</dbReference>
<feature type="domain" description="Helicase ATP-binding" evidence="12">
    <location>
        <begin position="177"/>
        <end position="351"/>
    </location>
</feature>
<feature type="region of interest" description="Disordered" evidence="11">
    <location>
        <begin position="1199"/>
        <end position="1235"/>
    </location>
</feature>
<dbReference type="PANTHER" id="PTHR43519">
    <property type="entry name" value="ATP-DEPENDENT RNA HELICASE HRPB"/>
    <property type="match status" value="1"/>
</dbReference>
<dbReference type="PROSITE" id="PS51873">
    <property type="entry name" value="TRIAD"/>
    <property type="match status" value="1"/>
</dbReference>
<keyword evidence="2" id="KW-0479">Metal-binding</keyword>
<keyword evidence="9" id="KW-0862">Zinc</keyword>
<dbReference type="Proteomes" id="UP001470230">
    <property type="component" value="Unassembled WGS sequence"/>
</dbReference>
<evidence type="ECO:0000256" key="11">
    <source>
        <dbReference type="SAM" id="MobiDB-lite"/>
    </source>
</evidence>
<keyword evidence="1" id="KW-0808">Transferase</keyword>
<evidence type="ECO:0000256" key="3">
    <source>
        <dbReference type="ARBA" id="ARBA00022737"/>
    </source>
</evidence>
<dbReference type="SUPFAM" id="SSF52540">
    <property type="entry name" value="P-loop containing nucleoside triphosphate hydrolases"/>
    <property type="match status" value="1"/>
</dbReference>
<dbReference type="Gene3D" id="1.20.120.1080">
    <property type="match status" value="1"/>
</dbReference>
<accession>A0ABR2GYR6</accession>
<sequence>MKKKSFIEILSEVKTKDVPDVFDSFRKELAENVNDQQKLFKYGYEEEEEPDMEGTKKTIYHQVYYVANDFIDELKNPIMPENAKRLFDLMEPIIKVINDLLDIQDDIYKISDEEIYKWQNIMAQILLVAKNYFIFFKEEKNKSCIELSQSLLNFAFNVEMLPNLESKIFSVLPELGTFLHSNEPIISLESSTGSGKTRCVPFFLSIRSIRENCRRPFIIMTQPSANIIYPKVQDFQNILKGIKILTKVDDIINYGKNRRINQPCLCLLTPYNALKLIKRASKAKIDLFNRSRWVLDEVHDRTIYIDTMIGFLHQELDKVKPFPCQIVLMTATMDQSIQKSLGKRSNNIALSDYTPYSVKEEKENVKRMRDIPQTVSRYLFKILEDMRNGLIEPGHILIFIAGNSDCQAILKEIREKEEKLNSDKNRRKIHAIHIDFDESSKVESINNDIRKEVFNKKDLFIFPIQLAGYVTHVQKTVAQSKLPPDLNNVVKIIISTNIVESSITIPDLAAVIDSGLYNRATFDQQTEVSIITKESISKKMATQRRGRVGRTRRGVYVGIVNYDYQNIEPQIKTNDLAASLLSLRNIGIKLEEVEKLPDKPNEEQVLRNIEDLKAIGALNEDGNITEKGKEICLYSNDFSPFFAAVILNIRDNMAEKDREYHEILAALIILIMTSQQLVLNPNSLNLQRHYNQSSDIITILKTFGDLFENSFQEQKDKCIHFGFEPNAFSRLITSFSNFIHKVFKRKENDRGFLRRHFKEIRKLISIMDLNPFIDYVIESINVIKPRWVTERMFSFDGISGLNKNGSINVANSDPSRTIIINSRPGWKGLECDKHFYAFSLLVRGRTTFGSIIHSRRDNPTDKIYKCISFSFNENISIPLFDEMLKCLNYNKNKRCNTFLPMHRNPTTDDYNTTLTYQNQWMGSNYMSICVKNDDDEDTMKCLIRKVKKMMAFVGNSILVNVPEVESIVEIYSIGSTQYSTKIYTLENHPYAYRLNYKSFTVLLNTKIDEMSKINSDIKIALNYNFILKPYSDKWSPLIVISKEKIGIFHEIEWTELIKKAPQKFTNPFIDELNSIAPNIITAEDSQISYLYGFMGNFDEKRISNIIKTALTNNFEDDIIKKKIPYDRIFYDEDINYDIESKRINDEIAKYRNKISKIQRIERKYNDDINKYIYYKNEKYPKLIENYKRQMYEYNLAIQREQENQTEEPRKHRKMPPKPKEPEKPKEPKKPDFEGNKRTIDFCTASISNLNNELKPMNYYFQARQYDLINPLQIQRYIISQNVCGTKGCVLTLSKDDIKVNDTKTWKCDLINEYNITIAHHLFHSLSIDEFNMIVKNVSEKFGIFVTKIGPYNALDESFGLFGNIEVTVIGKELVIPFIKSVLDALEKGANLANTPKYQIPNTIISNIAISYPANSDYFIKLMRHNKIDVTLDGPFVKGSLIDKKNAFNLINQRKVELLFPFLSIKIPENVMIGKLKEKIQQANNIRPPSKQWTIIESELIFPREDYNECRKTINRMTKANDDVHGCLYVCEKTIFSKEYLPVYNDLKTPVLKPFCVPCLFESLHYATANFFDLKRGSYSKEFLENNIEMIPPISICADNHDEQNNEKWPVVPIAQLLLVLQSDPKLKEMSRAWIKGIVEQSIRTCPFVITCCPEHPQKKFLISNNQIECVCKSCQLYFCADCKSWHNKNELCEKLDKSIKRCPKCGVPVVKNGGCNHMQCKCGAHWCFKCGAGPFEEGSQVYAHMSSAHQNWID</sequence>
<feature type="domain" description="Helicase C-terminal" evidence="13">
    <location>
        <begin position="412"/>
        <end position="594"/>
    </location>
</feature>
<dbReference type="EMBL" id="JAPFFF010000053">
    <property type="protein sequence ID" value="KAK8839092.1"/>
    <property type="molecule type" value="Genomic_DNA"/>
</dbReference>
<evidence type="ECO:0000259" key="14">
    <source>
        <dbReference type="PROSITE" id="PS51873"/>
    </source>
</evidence>
<evidence type="ECO:0000256" key="1">
    <source>
        <dbReference type="ARBA" id="ARBA00022679"/>
    </source>
</evidence>
<feature type="domain" description="RING-type" evidence="14">
    <location>
        <begin position="1498"/>
        <end position="1754"/>
    </location>
</feature>
<dbReference type="Pfam" id="PF22191">
    <property type="entry name" value="IBR_1"/>
    <property type="match status" value="1"/>
</dbReference>
<dbReference type="Gene3D" id="1.20.120.1750">
    <property type="match status" value="1"/>
</dbReference>
<dbReference type="SUPFAM" id="SSF57850">
    <property type="entry name" value="RING/U-box"/>
    <property type="match status" value="1"/>
</dbReference>
<reference evidence="15 16" key="1">
    <citation type="submission" date="2024-04" db="EMBL/GenBank/DDBJ databases">
        <title>Tritrichomonas musculus Genome.</title>
        <authorList>
            <person name="Alves-Ferreira E."/>
            <person name="Grigg M."/>
            <person name="Lorenzi H."/>
            <person name="Galac M."/>
        </authorList>
    </citation>
    <scope>NUCLEOTIDE SEQUENCE [LARGE SCALE GENOMIC DNA]</scope>
    <source>
        <strain evidence="15 16">EAF2021</strain>
    </source>
</reference>
<evidence type="ECO:0000256" key="6">
    <source>
        <dbReference type="ARBA" id="ARBA00022786"/>
    </source>
</evidence>
<keyword evidence="6" id="KW-0833">Ubl conjugation pathway</keyword>
<dbReference type="SMART" id="SM00490">
    <property type="entry name" value="HELICc"/>
    <property type="match status" value="1"/>
</dbReference>
<comment type="caution">
    <text evidence="15">The sequence shown here is derived from an EMBL/GenBank/DDBJ whole genome shotgun (WGS) entry which is preliminary data.</text>
</comment>
<name>A0ABR2GYR6_9EUKA</name>
<dbReference type="PROSITE" id="PS51194">
    <property type="entry name" value="HELICASE_CTER"/>
    <property type="match status" value="1"/>
</dbReference>
<protein>
    <recommendedName>
        <fullName evidence="17">Helicase conserved C-terminal domain containing protein</fullName>
    </recommendedName>
</protein>
<evidence type="ECO:0000256" key="10">
    <source>
        <dbReference type="ARBA" id="ARBA00022840"/>
    </source>
</evidence>
<proteinExistence type="predicted"/>
<keyword evidence="3" id="KW-0677">Repeat</keyword>
<evidence type="ECO:0000256" key="9">
    <source>
        <dbReference type="ARBA" id="ARBA00022833"/>
    </source>
</evidence>
<evidence type="ECO:0000313" key="15">
    <source>
        <dbReference type="EMBL" id="KAK8839092.1"/>
    </source>
</evidence>
<evidence type="ECO:0000259" key="13">
    <source>
        <dbReference type="PROSITE" id="PS51194"/>
    </source>
</evidence>
<dbReference type="InterPro" id="IPR011545">
    <property type="entry name" value="DEAD/DEAH_box_helicase_dom"/>
</dbReference>
<organism evidence="15 16">
    <name type="scientific">Tritrichomonas musculus</name>
    <dbReference type="NCBI Taxonomy" id="1915356"/>
    <lineage>
        <taxon>Eukaryota</taxon>
        <taxon>Metamonada</taxon>
        <taxon>Parabasalia</taxon>
        <taxon>Tritrichomonadida</taxon>
        <taxon>Tritrichomonadidae</taxon>
        <taxon>Tritrichomonas</taxon>
    </lineage>
</organism>
<evidence type="ECO:0000259" key="12">
    <source>
        <dbReference type="PROSITE" id="PS51192"/>
    </source>
</evidence>
<dbReference type="SMART" id="SM00487">
    <property type="entry name" value="DEXDc"/>
    <property type="match status" value="1"/>
</dbReference>
<gene>
    <name evidence="15" type="ORF">M9Y10_032563</name>
</gene>
<keyword evidence="16" id="KW-1185">Reference proteome</keyword>
<dbReference type="PANTHER" id="PTHR43519:SF1">
    <property type="entry name" value="ATP-DEPENDENT RNA HELICASE HRPB"/>
    <property type="match status" value="1"/>
</dbReference>
<feature type="compositionally biased region" description="Basic and acidic residues" evidence="11">
    <location>
        <begin position="1199"/>
        <end position="1209"/>
    </location>
</feature>
<keyword evidence="7" id="KW-0378">Hydrolase</keyword>
<dbReference type="InterPro" id="IPR044066">
    <property type="entry name" value="TRIAD_supradom"/>
</dbReference>
<evidence type="ECO:0008006" key="17">
    <source>
        <dbReference type="Google" id="ProtNLM"/>
    </source>
</evidence>
<dbReference type="Pfam" id="PF00270">
    <property type="entry name" value="DEAD"/>
    <property type="match status" value="1"/>
</dbReference>
<keyword evidence="4" id="KW-0547">Nucleotide-binding</keyword>
<evidence type="ECO:0000256" key="4">
    <source>
        <dbReference type="ARBA" id="ARBA00022741"/>
    </source>
</evidence>
<keyword evidence="10" id="KW-0067">ATP-binding</keyword>